<evidence type="ECO:0000313" key="2">
    <source>
        <dbReference type="EMBL" id="CDQ38253.1"/>
    </source>
</evidence>
<sequence length="101" mass="11308">MAVANSTIIQKMINELQSAKQVEEHSKEMYKHISNVRLLCDLFLEEDIEENSKPTKTAINDISAAEMKAMLGEMKAKTHAESTYKSTADHDGANGESLFEF</sequence>
<dbReference type="OrthoDB" id="2692029at2"/>
<dbReference type="Pfam" id="PF17261">
    <property type="entry name" value="DUF5327"/>
    <property type="match status" value="1"/>
</dbReference>
<dbReference type="InterPro" id="IPR035218">
    <property type="entry name" value="DUF5327"/>
</dbReference>
<name>A0A024Q6T8_9BACI</name>
<organism evidence="2 3">
    <name type="scientific">Virgibacillus massiliensis</name>
    <dbReference type="NCBI Taxonomy" id="1462526"/>
    <lineage>
        <taxon>Bacteria</taxon>
        <taxon>Bacillati</taxon>
        <taxon>Bacillota</taxon>
        <taxon>Bacilli</taxon>
        <taxon>Bacillales</taxon>
        <taxon>Bacillaceae</taxon>
        <taxon>Virgibacillus</taxon>
    </lineage>
</organism>
<feature type="region of interest" description="Disordered" evidence="1">
    <location>
        <begin position="81"/>
        <end position="101"/>
    </location>
</feature>
<dbReference type="AlphaFoldDB" id="A0A024Q6T8"/>
<evidence type="ECO:0000313" key="3">
    <source>
        <dbReference type="Proteomes" id="UP000028875"/>
    </source>
</evidence>
<proteinExistence type="predicted"/>
<dbReference type="eggNOG" id="ENOG50335Q0">
    <property type="taxonomic scope" value="Bacteria"/>
</dbReference>
<comment type="caution">
    <text evidence="2">The sequence shown here is derived from an EMBL/GenBank/DDBJ whole genome shotgun (WGS) entry which is preliminary data.</text>
</comment>
<dbReference type="EMBL" id="CCDP010000001">
    <property type="protein sequence ID" value="CDQ38253.1"/>
    <property type="molecule type" value="Genomic_DNA"/>
</dbReference>
<dbReference type="Proteomes" id="UP000028875">
    <property type="component" value="Unassembled WGS sequence"/>
</dbReference>
<gene>
    <name evidence="2" type="ORF">BN990_00522</name>
</gene>
<protein>
    <recommendedName>
        <fullName evidence="4">YwdI family protein</fullName>
    </recommendedName>
</protein>
<evidence type="ECO:0000256" key="1">
    <source>
        <dbReference type="SAM" id="MobiDB-lite"/>
    </source>
</evidence>
<accession>A0A024Q6T8</accession>
<reference evidence="2 3" key="1">
    <citation type="submission" date="2014-03" db="EMBL/GenBank/DDBJ databases">
        <authorList>
            <person name="Urmite Genomes U."/>
        </authorList>
    </citation>
    <scope>NUCLEOTIDE SEQUENCE [LARGE SCALE GENOMIC DNA]</scope>
    <source>
        <strain evidence="2 3">Vm-5</strain>
    </source>
</reference>
<evidence type="ECO:0008006" key="4">
    <source>
        <dbReference type="Google" id="ProtNLM"/>
    </source>
</evidence>
<reference evidence="3" key="2">
    <citation type="submission" date="2014-05" db="EMBL/GenBank/DDBJ databases">
        <title>Draft genome sequence of Virgibacillus massiliensis Vm-5.</title>
        <authorList>
            <person name="Khelaifia S."/>
            <person name="Croce O."/>
            <person name="Lagier J.C."/>
            <person name="Raoult D."/>
        </authorList>
    </citation>
    <scope>NUCLEOTIDE SEQUENCE [LARGE SCALE GENOMIC DNA]</scope>
    <source>
        <strain evidence="3">Vm-5</strain>
    </source>
</reference>
<dbReference type="STRING" id="1462526.BN990_00522"/>
<feature type="compositionally biased region" description="Basic and acidic residues" evidence="1">
    <location>
        <begin position="81"/>
        <end position="93"/>
    </location>
</feature>
<dbReference type="RefSeq" id="WP_038242139.1">
    <property type="nucleotide sequence ID" value="NZ_BNER01000001.1"/>
</dbReference>
<keyword evidence="3" id="KW-1185">Reference proteome</keyword>